<protein>
    <submittedName>
        <fullName evidence="2">Uncharacterized protein</fullName>
    </submittedName>
</protein>
<evidence type="ECO:0000256" key="1">
    <source>
        <dbReference type="SAM" id="MobiDB-lite"/>
    </source>
</evidence>
<reference evidence="2" key="1">
    <citation type="journal article" date="2023" name="Science">
        <title>Genome structures resolve the early diversification of teleost fishes.</title>
        <authorList>
            <person name="Parey E."/>
            <person name="Louis A."/>
            <person name="Montfort J."/>
            <person name="Bouchez O."/>
            <person name="Roques C."/>
            <person name="Iampietro C."/>
            <person name="Lluch J."/>
            <person name="Castinel A."/>
            <person name="Donnadieu C."/>
            <person name="Desvignes T."/>
            <person name="Floi Bucao C."/>
            <person name="Jouanno E."/>
            <person name="Wen M."/>
            <person name="Mejri S."/>
            <person name="Dirks R."/>
            <person name="Jansen H."/>
            <person name="Henkel C."/>
            <person name="Chen W.J."/>
            <person name="Zahm M."/>
            <person name="Cabau C."/>
            <person name="Klopp C."/>
            <person name="Thompson A.W."/>
            <person name="Robinson-Rechavi M."/>
            <person name="Braasch I."/>
            <person name="Lecointre G."/>
            <person name="Bobe J."/>
            <person name="Postlethwait J.H."/>
            <person name="Berthelot C."/>
            <person name="Roest Crollius H."/>
            <person name="Guiguen Y."/>
        </authorList>
    </citation>
    <scope>NUCLEOTIDE SEQUENCE</scope>
    <source>
        <strain evidence="2">WJC10195</strain>
    </source>
</reference>
<dbReference type="Gene3D" id="2.40.70.10">
    <property type="entry name" value="Acid Proteases"/>
    <property type="match status" value="1"/>
</dbReference>
<comment type="caution">
    <text evidence="2">The sequence shown here is derived from an EMBL/GenBank/DDBJ whole genome shotgun (WGS) entry which is preliminary data.</text>
</comment>
<keyword evidence="3" id="KW-1185">Reference proteome</keyword>
<proteinExistence type="predicted"/>
<evidence type="ECO:0000313" key="2">
    <source>
        <dbReference type="EMBL" id="KAJ8353869.1"/>
    </source>
</evidence>
<sequence>MWEEKTPDDSARGNRRARVTKNISRETGAGWRRQGTTSLWAEVPRRAGRLGRDDNSMHICCEVARTPVTALIDTGSTINPIQLGLLARSKLSVTMDIKLGTVAGQTFGMHGPECPSTQRSGWPSSSAPGVRTVNMTLDRLQQWFYWGQYRRDVESHCCQEGTRGPDEVTSPAGVQRGSDGEGGSGCPGSSSSPHLGGIAICWWPWTTSISGWRHT</sequence>
<feature type="region of interest" description="Disordered" evidence="1">
    <location>
        <begin position="157"/>
        <end position="192"/>
    </location>
</feature>
<organism evidence="2 3">
    <name type="scientific">Synaphobranchus kaupii</name>
    <name type="common">Kaup's arrowtooth eel</name>
    <dbReference type="NCBI Taxonomy" id="118154"/>
    <lineage>
        <taxon>Eukaryota</taxon>
        <taxon>Metazoa</taxon>
        <taxon>Chordata</taxon>
        <taxon>Craniata</taxon>
        <taxon>Vertebrata</taxon>
        <taxon>Euteleostomi</taxon>
        <taxon>Actinopterygii</taxon>
        <taxon>Neopterygii</taxon>
        <taxon>Teleostei</taxon>
        <taxon>Anguilliformes</taxon>
        <taxon>Synaphobranchidae</taxon>
        <taxon>Synaphobranchus</taxon>
    </lineage>
</organism>
<dbReference type="EMBL" id="JAINUF010000007">
    <property type="protein sequence ID" value="KAJ8353869.1"/>
    <property type="molecule type" value="Genomic_DNA"/>
</dbReference>
<accession>A0A9Q1IUV6</accession>
<gene>
    <name evidence="2" type="ORF">SKAU_G00214360</name>
</gene>
<name>A0A9Q1IUV6_SYNKA</name>
<evidence type="ECO:0000313" key="3">
    <source>
        <dbReference type="Proteomes" id="UP001152622"/>
    </source>
</evidence>
<dbReference type="AlphaFoldDB" id="A0A9Q1IUV6"/>
<dbReference type="InterPro" id="IPR021109">
    <property type="entry name" value="Peptidase_aspartic_dom_sf"/>
</dbReference>
<dbReference type="Proteomes" id="UP001152622">
    <property type="component" value="Chromosome 7"/>
</dbReference>